<comment type="caution">
    <text evidence="4">The sequence shown here is derived from an EMBL/GenBank/DDBJ whole genome shotgun (WGS) entry which is preliminary data.</text>
</comment>
<dbReference type="InterPro" id="IPR016166">
    <property type="entry name" value="FAD-bd_PCMH"/>
</dbReference>
<keyword evidence="5" id="KW-1185">Reference proteome</keyword>
<dbReference type="InterPro" id="IPR016164">
    <property type="entry name" value="FAD-linked_Oxase-like_C"/>
</dbReference>
<dbReference type="InterPro" id="IPR016170">
    <property type="entry name" value="Cytok_DH_C_sf"/>
</dbReference>
<dbReference type="PROSITE" id="PS51387">
    <property type="entry name" value="FAD_PCMH"/>
    <property type="match status" value="1"/>
</dbReference>
<dbReference type="InterPro" id="IPR036318">
    <property type="entry name" value="FAD-bd_PCMH-like_sf"/>
</dbReference>
<dbReference type="Gene3D" id="3.40.462.10">
    <property type="entry name" value="FAD-linked oxidases, C-terminal domain"/>
    <property type="match status" value="1"/>
</dbReference>
<dbReference type="SUPFAM" id="SSF55103">
    <property type="entry name" value="FAD-linked oxidases, C-terminal domain"/>
    <property type="match status" value="1"/>
</dbReference>
<evidence type="ECO:0000256" key="2">
    <source>
        <dbReference type="ARBA" id="ARBA00022827"/>
    </source>
</evidence>
<protein>
    <submittedName>
        <fullName evidence="4">FAD-binding protein</fullName>
    </submittedName>
</protein>
<dbReference type="Proteomes" id="UP000753724">
    <property type="component" value="Unassembled WGS sequence"/>
</dbReference>
<evidence type="ECO:0000256" key="1">
    <source>
        <dbReference type="ARBA" id="ARBA00022630"/>
    </source>
</evidence>
<dbReference type="Gene3D" id="1.10.45.10">
    <property type="entry name" value="Vanillyl-alcohol Oxidase, Chain A, domain 4"/>
    <property type="match status" value="1"/>
</dbReference>
<reference evidence="5" key="1">
    <citation type="submission" date="2020-01" db="EMBL/GenBank/DDBJ databases">
        <title>Sphingomonas sp. strain CSW-10.</title>
        <authorList>
            <person name="Chen W.-M."/>
        </authorList>
    </citation>
    <scope>NUCLEOTIDE SEQUENCE [LARGE SCALE GENOMIC DNA]</scope>
    <source>
        <strain evidence="5">FSY-8</strain>
    </source>
</reference>
<dbReference type="Gene3D" id="3.30.43.10">
    <property type="entry name" value="Uridine Diphospho-n-acetylenolpyruvylglucosamine Reductase, domain 2"/>
    <property type="match status" value="1"/>
</dbReference>
<organism evidence="4 5">
    <name type="scientific">Novosphingobium ovatum</name>
    <dbReference type="NCBI Taxonomy" id="1908523"/>
    <lineage>
        <taxon>Bacteria</taxon>
        <taxon>Pseudomonadati</taxon>
        <taxon>Pseudomonadota</taxon>
        <taxon>Alphaproteobacteria</taxon>
        <taxon>Sphingomonadales</taxon>
        <taxon>Sphingomonadaceae</taxon>
        <taxon>Novosphingobium</taxon>
    </lineage>
</organism>
<keyword evidence="1" id="KW-0285">Flavoprotein</keyword>
<proteinExistence type="predicted"/>
<dbReference type="InterPro" id="IPR016171">
    <property type="entry name" value="Vanillyl_alc_oxidase_C-sub2"/>
</dbReference>
<dbReference type="PANTHER" id="PTHR11748">
    <property type="entry name" value="D-LACTATE DEHYDROGENASE"/>
    <property type="match status" value="1"/>
</dbReference>
<dbReference type="PANTHER" id="PTHR11748:SF114">
    <property type="entry name" value="ARYL-ALCOHOL OXIDASE VANILLYL-ALCOHOL OXIDASE (AFU_ORTHOLOGUE AFUA_3G09500)-RELATED"/>
    <property type="match status" value="1"/>
</dbReference>
<dbReference type="Pfam" id="PF01565">
    <property type="entry name" value="FAD_binding_4"/>
    <property type="match status" value="1"/>
</dbReference>
<dbReference type="EMBL" id="JAAAPO010000001">
    <property type="protein sequence ID" value="NBC35646.1"/>
    <property type="molecule type" value="Genomic_DNA"/>
</dbReference>
<evidence type="ECO:0000313" key="5">
    <source>
        <dbReference type="Proteomes" id="UP000753724"/>
    </source>
</evidence>
<dbReference type="RefSeq" id="WP_161716895.1">
    <property type="nucleotide sequence ID" value="NZ_JAAAPO010000001.1"/>
</dbReference>
<feature type="domain" description="FAD-binding PCMH-type" evidence="3">
    <location>
        <begin position="50"/>
        <end position="238"/>
    </location>
</feature>
<gene>
    <name evidence="4" type="ORF">GTZ99_03645</name>
</gene>
<accession>A0ABW9XAS5</accession>
<dbReference type="InterPro" id="IPR016169">
    <property type="entry name" value="FAD-bd_PCMH_sub2"/>
</dbReference>
<sequence length="529" mass="58903">MTTPPGLTAAVFDDALREIRAAVGDEWVFTTPADTALYRDAYSLFWDEPEERLASAAVAPATVEQVQAVTRACNARGVPLYPISTGRNLGYGGSAPAYSGSVVLDLKRMDRVIEVDERNGSCIVEPGVSYFDMYRHLQSRGSRLWIDVPDPGWGSMIGNALDFGGGYTANPYRNHFEAHCGMEVVLADGEILRTGMGALPGAQTWQQYRYGFGPYLDGLFKQSTLGITTKMGFWLFPQPEAYFTASINLPRYDDLPMLVDTIGELENANIFNGMPGISSPVLFRGGKNPLDFPEIPEGAEMDRLARETGLPCWSARLTFYGPEQVIRAQWAYAKSRFPTASFTEHALVKLPLSPADMERIHKPSFGIPSLEMFAMGARSAHNPNPTDGHFWFSPIIPRTGEGFIAANRIIRQTCQRLDIPVLLFSPPVSSWWRAFILVMAIPVHKDPARNQHLRAAVKELIRVCADHGWGEYRTAPAFHDAVMDTYSYNNHIVRRVNERIKDALDPNGILSVGRYGVWPKRLREQGGRK</sequence>
<dbReference type="SUPFAM" id="SSF56176">
    <property type="entry name" value="FAD-binding/transporter-associated domain-like"/>
    <property type="match status" value="1"/>
</dbReference>
<name>A0ABW9XAS5_9SPHN</name>
<dbReference type="InterPro" id="IPR016167">
    <property type="entry name" value="FAD-bd_PCMH_sub1"/>
</dbReference>
<dbReference type="Gene3D" id="3.30.465.10">
    <property type="match status" value="1"/>
</dbReference>
<keyword evidence="2" id="KW-0274">FAD</keyword>
<evidence type="ECO:0000313" key="4">
    <source>
        <dbReference type="EMBL" id="NBC35646.1"/>
    </source>
</evidence>
<dbReference type="InterPro" id="IPR006094">
    <property type="entry name" value="Oxid_FAD_bind_N"/>
</dbReference>
<evidence type="ECO:0000259" key="3">
    <source>
        <dbReference type="PROSITE" id="PS51387"/>
    </source>
</evidence>